<name>A0A7T8HKD5_CALRO</name>
<protein>
    <submittedName>
        <fullName evidence="1">Uncharacterized protein</fullName>
    </submittedName>
</protein>
<evidence type="ECO:0000313" key="1">
    <source>
        <dbReference type="EMBL" id="QQP51666.1"/>
    </source>
</evidence>
<sequence length="55" mass="6431">MVAAAVTTRSRKKKMDKDQERLMEIEKKMVDGQETAVEPGMELLAKWMMQLRFKS</sequence>
<gene>
    <name evidence="1" type="ORF">FKW44_013092</name>
</gene>
<reference evidence="2" key="1">
    <citation type="submission" date="2021-01" db="EMBL/GenBank/DDBJ databases">
        <title>Caligus Genome Assembly.</title>
        <authorList>
            <person name="Gallardo-Escarate C."/>
        </authorList>
    </citation>
    <scope>NUCLEOTIDE SEQUENCE [LARGE SCALE GENOMIC DNA]</scope>
</reference>
<keyword evidence="2" id="KW-1185">Reference proteome</keyword>
<accession>A0A7T8HKD5</accession>
<evidence type="ECO:0000313" key="2">
    <source>
        <dbReference type="Proteomes" id="UP000595437"/>
    </source>
</evidence>
<organism evidence="1 2">
    <name type="scientific">Caligus rogercresseyi</name>
    <name type="common">Sea louse</name>
    <dbReference type="NCBI Taxonomy" id="217165"/>
    <lineage>
        <taxon>Eukaryota</taxon>
        <taxon>Metazoa</taxon>
        <taxon>Ecdysozoa</taxon>
        <taxon>Arthropoda</taxon>
        <taxon>Crustacea</taxon>
        <taxon>Multicrustacea</taxon>
        <taxon>Hexanauplia</taxon>
        <taxon>Copepoda</taxon>
        <taxon>Siphonostomatoida</taxon>
        <taxon>Caligidae</taxon>
        <taxon>Caligus</taxon>
    </lineage>
</organism>
<dbReference type="AlphaFoldDB" id="A0A7T8HKD5"/>
<dbReference type="EMBL" id="CP045897">
    <property type="protein sequence ID" value="QQP51666.1"/>
    <property type="molecule type" value="Genomic_DNA"/>
</dbReference>
<proteinExistence type="predicted"/>
<dbReference type="Proteomes" id="UP000595437">
    <property type="component" value="Chromosome 8"/>
</dbReference>